<dbReference type="EMBL" id="LLXH01001037">
    <property type="protein sequence ID" value="PKC61080.1"/>
    <property type="molecule type" value="Genomic_DNA"/>
</dbReference>
<dbReference type="Proteomes" id="UP000232722">
    <property type="component" value="Unassembled WGS sequence"/>
</dbReference>
<dbReference type="OrthoDB" id="2371795at2759"/>
<dbReference type="Proteomes" id="UP000232688">
    <property type="component" value="Unassembled WGS sequence"/>
</dbReference>
<name>A0A2I1F2J1_9GLOM</name>
<reference evidence="1 4" key="2">
    <citation type="submission" date="2017-09" db="EMBL/GenBank/DDBJ databases">
        <title>Extensive intraspecific genome diversity in a model arbuscular mycorrhizal fungus.</title>
        <authorList>
            <person name="Chen E.C."/>
            <person name="Morin E."/>
            <person name="Beaudet D."/>
            <person name="Noel J."/>
            <person name="Ndikumana S."/>
            <person name="Charron P."/>
            <person name="St-Onge C."/>
            <person name="Giorgi J."/>
            <person name="Grigoriev I.V."/>
            <person name="Roux C."/>
            <person name="Martin F.M."/>
            <person name="Corradi N."/>
        </authorList>
    </citation>
    <scope>NUCLEOTIDE SEQUENCE [LARGE SCALE GENOMIC DNA]</scope>
    <source>
        <strain evidence="1 4">A5</strain>
    </source>
</reference>
<evidence type="ECO:0000313" key="1">
    <source>
        <dbReference type="EMBL" id="PKC01808.1"/>
    </source>
</evidence>
<dbReference type="VEuPathDB" id="FungiDB:RhiirA1_425246"/>
<evidence type="ECO:0008006" key="5">
    <source>
        <dbReference type="Google" id="ProtNLM"/>
    </source>
</evidence>
<accession>A0A2I1F2J1</accession>
<protein>
    <recommendedName>
        <fullName evidence="5">MACPF domain-containing protein</fullName>
    </recommendedName>
</protein>
<feature type="non-terminal residue" evidence="1">
    <location>
        <position position="221"/>
    </location>
</feature>
<dbReference type="AlphaFoldDB" id="A0A2I1F2J1"/>
<evidence type="ECO:0000313" key="4">
    <source>
        <dbReference type="Proteomes" id="UP000232722"/>
    </source>
</evidence>
<comment type="caution">
    <text evidence="1">The sequence shown here is derived from an EMBL/GenBank/DDBJ whole genome shotgun (WGS) entry which is preliminary data.</text>
</comment>
<feature type="non-terminal residue" evidence="1">
    <location>
        <position position="1"/>
    </location>
</feature>
<proteinExistence type="predicted"/>
<gene>
    <name evidence="2" type="ORF">RhiirA1_425246</name>
    <name evidence="1" type="ORF">RhiirA5_364679</name>
</gene>
<reference evidence="2 3" key="3">
    <citation type="submission" date="2017-10" db="EMBL/GenBank/DDBJ databases">
        <title>Extensive intraspecific genome diversity in a model arbuscular mycorrhizal fungus.</title>
        <authorList>
            <person name="Chen E.C.H."/>
            <person name="Morin E."/>
            <person name="Baudet D."/>
            <person name="Noel J."/>
            <person name="Ndikumana S."/>
            <person name="Charron P."/>
            <person name="St-Onge C."/>
            <person name="Giorgi J."/>
            <person name="Grigoriev I.V."/>
            <person name="Roux C."/>
            <person name="Martin F.M."/>
            <person name="Corradi N."/>
        </authorList>
    </citation>
    <scope>NUCLEOTIDE SEQUENCE [LARGE SCALE GENOMIC DNA]</scope>
    <source>
        <strain evidence="2 3">A1</strain>
    </source>
</reference>
<dbReference type="EMBL" id="LLXJ01001513">
    <property type="protein sequence ID" value="PKC01808.1"/>
    <property type="molecule type" value="Genomic_DNA"/>
</dbReference>
<reference evidence="1 4" key="1">
    <citation type="submission" date="2016-04" db="EMBL/GenBank/DDBJ databases">
        <title>Genome analyses suggest a sexual origin of heterokaryosis in a supposedly ancient asexual fungus.</title>
        <authorList>
            <person name="Ropars J."/>
            <person name="Sedzielewska K."/>
            <person name="Noel J."/>
            <person name="Charron P."/>
            <person name="Farinelli L."/>
            <person name="Marton T."/>
            <person name="Kruger M."/>
            <person name="Pelin A."/>
            <person name="Brachmann A."/>
            <person name="Corradi N."/>
        </authorList>
    </citation>
    <scope>NUCLEOTIDE SEQUENCE [LARGE SCALE GENOMIC DNA]</scope>
    <source>
        <strain evidence="1 4">A5</strain>
    </source>
</reference>
<reference evidence="2 3" key="4">
    <citation type="submission" date="2017-10" db="EMBL/GenBank/DDBJ databases">
        <title>Genome analyses suggest a sexual origin of heterokaryosis in a supposedly ancient asexual fungus.</title>
        <authorList>
            <person name="Corradi N."/>
            <person name="Sedzielewska K."/>
            <person name="Noel J."/>
            <person name="Charron P."/>
            <person name="Farinelli L."/>
            <person name="Marton T."/>
            <person name="Kruger M."/>
            <person name="Pelin A."/>
            <person name="Brachmann A."/>
            <person name="Corradi N."/>
        </authorList>
    </citation>
    <scope>NUCLEOTIDE SEQUENCE [LARGE SCALE GENOMIC DNA]</scope>
    <source>
        <strain evidence="2 3">A1</strain>
    </source>
</reference>
<evidence type="ECO:0000313" key="2">
    <source>
        <dbReference type="EMBL" id="PKC61080.1"/>
    </source>
</evidence>
<organism evidence="1 4">
    <name type="scientific">Rhizophagus irregularis</name>
    <dbReference type="NCBI Taxonomy" id="588596"/>
    <lineage>
        <taxon>Eukaryota</taxon>
        <taxon>Fungi</taxon>
        <taxon>Fungi incertae sedis</taxon>
        <taxon>Mucoromycota</taxon>
        <taxon>Glomeromycotina</taxon>
        <taxon>Glomeromycetes</taxon>
        <taxon>Glomerales</taxon>
        <taxon>Glomeraceae</taxon>
        <taxon>Rhizophagus</taxon>
    </lineage>
</organism>
<sequence length="221" mass="25361">KKNPSHDYDLKILKDELKLEYGRKIISDGNIKIAKKKAFILNVKDFEVCKEKGIGTERREFNSSEYNESITELTLNGDINAQGFAKFGLSYGKSKNGTSEVEKITICHYTYVDKISLKFKSDEKKIWFEPTEEFKDEIENAIKIDMHRERLNKFKDITEKFGQFISNEVLIGGRAYFLKKENLGKFSKKKNKNFSTIIEAMSSNAGITYTSGKLTENANCS</sequence>
<evidence type="ECO:0000313" key="3">
    <source>
        <dbReference type="Proteomes" id="UP000232688"/>
    </source>
</evidence>